<proteinExistence type="predicted"/>
<evidence type="ECO:0000313" key="5">
    <source>
        <dbReference type="EMBL" id="MEE1976599.1"/>
    </source>
</evidence>
<dbReference type="PANTHER" id="PTHR11548:SF1">
    <property type="entry name" value="THYMIDYLATE SYNTHASE 1"/>
    <property type="match status" value="1"/>
</dbReference>
<dbReference type="Proteomes" id="UP001356308">
    <property type="component" value="Unassembled WGS sequence"/>
</dbReference>
<feature type="domain" description="Thymidylate synthase/dCMP hydroxymethylase" evidence="4">
    <location>
        <begin position="15"/>
        <end position="231"/>
    </location>
</feature>
<reference evidence="5 6" key="1">
    <citation type="submission" date="2024-01" db="EMBL/GenBank/DDBJ databases">
        <title>Maribacter spp. originated from different algae showed divergent polysaccharides utilization ability.</title>
        <authorList>
            <person name="Wang H."/>
            <person name="Wu Y."/>
        </authorList>
    </citation>
    <scope>NUCLEOTIDE SEQUENCE [LARGE SCALE GENOMIC DNA]</scope>
    <source>
        <strain evidence="5 6">PR1</strain>
    </source>
</reference>
<gene>
    <name evidence="5" type="ORF">V1I91_11000</name>
</gene>
<sequence>MINIVGENINHIQLELYKNLLKGGCKVNVRGSSTVELYPVYIKLDNPRKRLTTLVNRRWNLPFAIGEVAWHLSGSKDFDFISYYSKNWKVALEDNEDEIRNSCYGYQIFSNNNKVWNGLITELLNYPNSRRAVISLLDSKKTLGKNVRDVACTSTIQFLIRNNKLDCIVNMRSNDIVWGLPNDIFFTTILQEWLAIILNVELGVYYHNVGSLHVYERHFELLENILKNPIYYDIGMPKMDNIHNIESFVNFEEQIRKSDSIHHNLDGYWGEMLNILLLRSNKVSNDSKRKVIKQSYYKEVLQLCPKDYLFNKTLNLVSL</sequence>
<evidence type="ECO:0000259" key="4">
    <source>
        <dbReference type="Pfam" id="PF00303"/>
    </source>
</evidence>
<accession>A0ABU7IUE0</accession>
<keyword evidence="2" id="KW-0489">Methyltransferase</keyword>
<evidence type="ECO:0000256" key="1">
    <source>
        <dbReference type="ARBA" id="ARBA00011947"/>
    </source>
</evidence>
<dbReference type="RefSeq" id="WP_272651300.1">
    <property type="nucleotide sequence ID" value="NZ_JAZDDG010000005.1"/>
</dbReference>
<dbReference type="InterPro" id="IPR000398">
    <property type="entry name" value="Thymidylate_synthase"/>
</dbReference>
<dbReference type="SUPFAM" id="SSF55831">
    <property type="entry name" value="Thymidylate synthase/dCMP hydroxymethylase"/>
    <property type="match status" value="1"/>
</dbReference>
<evidence type="ECO:0000256" key="2">
    <source>
        <dbReference type="ARBA" id="ARBA00022603"/>
    </source>
</evidence>
<dbReference type="Pfam" id="PF00303">
    <property type="entry name" value="Thymidylat_synt"/>
    <property type="match status" value="1"/>
</dbReference>
<protein>
    <recommendedName>
        <fullName evidence="1">thymidylate synthase</fullName>
        <ecNumber evidence="1">2.1.1.45</ecNumber>
    </recommendedName>
</protein>
<evidence type="ECO:0000313" key="6">
    <source>
        <dbReference type="Proteomes" id="UP001356308"/>
    </source>
</evidence>
<dbReference type="InterPro" id="IPR045097">
    <property type="entry name" value="Thymidate_synth/dCMP_Mease"/>
</dbReference>
<organism evidence="5 6">
    <name type="scientific">Maribacter cobaltidurans</name>
    <dbReference type="NCBI Taxonomy" id="1178778"/>
    <lineage>
        <taxon>Bacteria</taxon>
        <taxon>Pseudomonadati</taxon>
        <taxon>Bacteroidota</taxon>
        <taxon>Flavobacteriia</taxon>
        <taxon>Flavobacteriales</taxon>
        <taxon>Flavobacteriaceae</taxon>
        <taxon>Maribacter</taxon>
    </lineage>
</organism>
<dbReference type="EC" id="2.1.1.45" evidence="1"/>
<dbReference type="Gene3D" id="3.30.572.10">
    <property type="entry name" value="Thymidylate synthase/dCMP hydroxymethylase domain"/>
    <property type="match status" value="1"/>
</dbReference>
<keyword evidence="6" id="KW-1185">Reference proteome</keyword>
<dbReference type="InterPro" id="IPR036926">
    <property type="entry name" value="Thymidate_synth/dCMP_Mease_sf"/>
</dbReference>
<dbReference type="PANTHER" id="PTHR11548">
    <property type="entry name" value="THYMIDYLATE SYNTHASE 1"/>
    <property type="match status" value="1"/>
</dbReference>
<name>A0ABU7IUE0_9FLAO</name>
<keyword evidence="3" id="KW-0808">Transferase</keyword>
<dbReference type="PRINTS" id="PR00108">
    <property type="entry name" value="THYMDSNTHASE"/>
</dbReference>
<dbReference type="EMBL" id="JAZDDG010000005">
    <property type="protein sequence ID" value="MEE1976599.1"/>
    <property type="molecule type" value="Genomic_DNA"/>
</dbReference>
<comment type="caution">
    <text evidence="5">The sequence shown here is derived from an EMBL/GenBank/DDBJ whole genome shotgun (WGS) entry which is preliminary data.</text>
</comment>
<evidence type="ECO:0000256" key="3">
    <source>
        <dbReference type="ARBA" id="ARBA00022679"/>
    </source>
</evidence>
<dbReference type="InterPro" id="IPR023451">
    <property type="entry name" value="Thymidate_synth/dCMP_Mease_dom"/>
</dbReference>